<dbReference type="EMBL" id="AGNK02001195">
    <property type="status" value="NOT_ANNOTATED_CDS"/>
    <property type="molecule type" value="Genomic_DNA"/>
</dbReference>
<name>K4A3I6_SETIT</name>
<dbReference type="InParanoid" id="K4A3I6"/>
<reference evidence="1" key="2">
    <citation type="submission" date="2018-08" db="UniProtKB">
        <authorList>
            <consortium name="EnsemblPlants"/>
        </authorList>
    </citation>
    <scope>IDENTIFICATION</scope>
    <source>
        <strain evidence="1">Yugu1</strain>
    </source>
</reference>
<dbReference type="EnsemblPlants" id="KQL25343">
    <property type="protein sequence ID" value="KQL25343"/>
    <property type="gene ID" value="SETIT_033439mg"/>
</dbReference>
<dbReference type="Proteomes" id="UP000004995">
    <property type="component" value="Unassembled WGS sequence"/>
</dbReference>
<organism evidence="1 2">
    <name type="scientific">Setaria italica</name>
    <name type="common">Foxtail millet</name>
    <name type="synonym">Panicum italicum</name>
    <dbReference type="NCBI Taxonomy" id="4555"/>
    <lineage>
        <taxon>Eukaryota</taxon>
        <taxon>Viridiplantae</taxon>
        <taxon>Streptophyta</taxon>
        <taxon>Embryophyta</taxon>
        <taxon>Tracheophyta</taxon>
        <taxon>Spermatophyta</taxon>
        <taxon>Magnoliopsida</taxon>
        <taxon>Liliopsida</taxon>
        <taxon>Poales</taxon>
        <taxon>Poaceae</taxon>
        <taxon>PACMAD clade</taxon>
        <taxon>Panicoideae</taxon>
        <taxon>Panicodae</taxon>
        <taxon>Paniceae</taxon>
        <taxon>Cenchrinae</taxon>
        <taxon>Setaria</taxon>
    </lineage>
</organism>
<accession>K4A3I6</accession>
<reference evidence="2" key="1">
    <citation type="journal article" date="2012" name="Nat. Biotechnol.">
        <title>Reference genome sequence of the model plant Setaria.</title>
        <authorList>
            <person name="Bennetzen J.L."/>
            <person name="Schmutz J."/>
            <person name="Wang H."/>
            <person name="Percifield R."/>
            <person name="Hawkins J."/>
            <person name="Pontaroli A.C."/>
            <person name="Estep M."/>
            <person name="Feng L."/>
            <person name="Vaughn J.N."/>
            <person name="Grimwood J."/>
            <person name="Jenkins J."/>
            <person name="Barry K."/>
            <person name="Lindquist E."/>
            <person name="Hellsten U."/>
            <person name="Deshpande S."/>
            <person name="Wang X."/>
            <person name="Wu X."/>
            <person name="Mitros T."/>
            <person name="Triplett J."/>
            <person name="Yang X."/>
            <person name="Ye C.Y."/>
            <person name="Mauro-Herrera M."/>
            <person name="Wang L."/>
            <person name="Li P."/>
            <person name="Sharma M."/>
            <person name="Sharma R."/>
            <person name="Ronald P.C."/>
            <person name="Panaud O."/>
            <person name="Kellogg E.A."/>
            <person name="Brutnell T.P."/>
            <person name="Doust A.N."/>
            <person name="Tuskan G.A."/>
            <person name="Rokhsar D."/>
            <person name="Devos K.M."/>
        </authorList>
    </citation>
    <scope>NUCLEOTIDE SEQUENCE [LARGE SCALE GENOMIC DNA]</scope>
    <source>
        <strain evidence="2">cv. Yugu1</strain>
    </source>
</reference>
<protein>
    <submittedName>
        <fullName evidence="1">Uncharacterized protein</fullName>
    </submittedName>
</protein>
<proteinExistence type="predicted"/>
<dbReference type="Gramene" id="KQL25343">
    <property type="protein sequence ID" value="KQL25343"/>
    <property type="gene ID" value="SETIT_033439mg"/>
</dbReference>
<evidence type="ECO:0000313" key="1">
    <source>
        <dbReference type="EnsemblPlants" id="KQL25343"/>
    </source>
</evidence>
<dbReference type="HOGENOM" id="CLU_3225531_0_0_1"/>
<dbReference type="AlphaFoldDB" id="K4A3I6"/>
<evidence type="ECO:0000313" key="2">
    <source>
        <dbReference type="Proteomes" id="UP000004995"/>
    </source>
</evidence>
<sequence length="44" mass="5112">MKEKCIFHFGACSDTLDQRYHNAKISFKLSLMPKVKNISTTYLC</sequence>
<keyword evidence="2" id="KW-1185">Reference proteome</keyword>